<evidence type="ECO:0000256" key="1">
    <source>
        <dbReference type="ARBA" id="ARBA00007957"/>
    </source>
</evidence>
<keyword evidence="2" id="KW-0678">Repressor</keyword>
<dbReference type="OrthoDB" id="8659436at2"/>
<dbReference type="InterPro" id="IPR036388">
    <property type="entry name" value="WH-like_DNA-bd_sf"/>
</dbReference>
<dbReference type="InterPro" id="IPR036390">
    <property type="entry name" value="WH_DNA-bd_sf"/>
</dbReference>
<evidence type="ECO:0000256" key="5">
    <source>
        <dbReference type="ARBA" id="ARBA00023125"/>
    </source>
</evidence>
<comment type="cofactor">
    <cofactor evidence="7">
        <name>Zn(2+)</name>
        <dbReference type="ChEBI" id="CHEBI:29105"/>
    </cofactor>
    <text evidence="7">Binds 1 zinc ion per subunit.</text>
</comment>
<sequence>MNRRFSTQKKMIEEALRMLDHPTAAEVYEEIWKAYPQISLGTIYRNLNTMASEGEIMRLSFSGSPDRFDPNAAEHYHIVCTRCGRILDTDDSIPQELLNQLDQAVESSTGVEVEGRTMLFYGICPACKKN</sequence>
<keyword evidence="3 7" id="KW-0862">Zinc</keyword>
<evidence type="ECO:0000256" key="2">
    <source>
        <dbReference type="ARBA" id="ARBA00022491"/>
    </source>
</evidence>
<feature type="binding site" evidence="7">
    <location>
        <position position="83"/>
    </location>
    <ligand>
        <name>Zn(2+)</name>
        <dbReference type="ChEBI" id="CHEBI:29105"/>
    </ligand>
</feature>
<reference evidence="8 9" key="1">
    <citation type="submission" date="2019-03" db="EMBL/GenBank/DDBJ databases">
        <title>Genomic Encyclopedia of Type Strains, Phase IV (KMG-IV): sequencing the most valuable type-strain genomes for metagenomic binning, comparative biology and taxonomic classification.</title>
        <authorList>
            <person name="Goeker M."/>
        </authorList>
    </citation>
    <scope>NUCLEOTIDE SEQUENCE [LARGE SCALE GENOMIC DNA]</scope>
    <source>
        <strain evidence="8 9">LX-B</strain>
    </source>
</reference>
<dbReference type="PANTHER" id="PTHR33202:SF7">
    <property type="entry name" value="FERRIC UPTAKE REGULATION PROTEIN"/>
    <property type="match status" value="1"/>
</dbReference>
<dbReference type="InterPro" id="IPR002481">
    <property type="entry name" value="FUR"/>
</dbReference>
<feature type="binding site" evidence="7">
    <location>
        <position position="127"/>
    </location>
    <ligand>
        <name>Zn(2+)</name>
        <dbReference type="ChEBI" id="CHEBI:29105"/>
    </ligand>
</feature>
<evidence type="ECO:0000256" key="7">
    <source>
        <dbReference type="PIRSR" id="PIRSR602481-1"/>
    </source>
</evidence>
<dbReference type="GO" id="GO:0003700">
    <property type="term" value="F:DNA-binding transcription factor activity"/>
    <property type="evidence" value="ECO:0007669"/>
    <property type="project" value="InterPro"/>
</dbReference>
<dbReference type="Gene3D" id="3.30.1490.190">
    <property type="match status" value="1"/>
</dbReference>
<feature type="binding site" evidence="7">
    <location>
        <position position="124"/>
    </location>
    <ligand>
        <name>Zn(2+)</name>
        <dbReference type="ChEBI" id="CHEBI:29105"/>
    </ligand>
</feature>
<evidence type="ECO:0000256" key="3">
    <source>
        <dbReference type="ARBA" id="ARBA00022833"/>
    </source>
</evidence>
<dbReference type="Gene3D" id="1.10.10.10">
    <property type="entry name" value="Winged helix-like DNA-binding domain superfamily/Winged helix DNA-binding domain"/>
    <property type="match status" value="1"/>
</dbReference>
<comment type="similarity">
    <text evidence="1">Belongs to the Fur family.</text>
</comment>
<dbReference type="GO" id="GO:0008270">
    <property type="term" value="F:zinc ion binding"/>
    <property type="evidence" value="ECO:0007669"/>
    <property type="project" value="TreeGrafter"/>
</dbReference>
<evidence type="ECO:0000256" key="4">
    <source>
        <dbReference type="ARBA" id="ARBA00023015"/>
    </source>
</evidence>
<dbReference type="PANTHER" id="PTHR33202">
    <property type="entry name" value="ZINC UPTAKE REGULATION PROTEIN"/>
    <property type="match status" value="1"/>
</dbReference>
<dbReference type="RefSeq" id="WP_132013575.1">
    <property type="nucleotide sequence ID" value="NZ_SLUN01000006.1"/>
</dbReference>
<dbReference type="GO" id="GO:1900376">
    <property type="term" value="P:regulation of secondary metabolite biosynthetic process"/>
    <property type="evidence" value="ECO:0007669"/>
    <property type="project" value="TreeGrafter"/>
</dbReference>
<keyword evidence="4" id="KW-0805">Transcription regulation</keyword>
<protein>
    <submittedName>
        <fullName evidence="8">Fur family peroxide stress response transcriptional regulator</fullName>
    </submittedName>
</protein>
<dbReference type="Pfam" id="PF01475">
    <property type="entry name" value="FUR"/>
    <property type="match status" value="1"/>
</dbReference>
<dbReference type="AlphaFoldDB" id="A0A4R1S0J0"/>
<dbReference type="SUPFAM" id="SSF46785">
    <property type="entry name" value="Winged helix' DNA-binding domain"/>
    <property type="match status" value="1"/>
</dbReference>
<dbReference type="Proteomes" id="UP000295008">
    <property type="component" value="Unassembled WGS sequence"/>
</dbReference>
<name>A0A4R1S0J0_HYDET</name>
<keyword evidence="5" id="KW-0238">DNA-binding</keyword>
<dbReference type="CDD" id="cd07153">
    <property type="entry name" value="Fur_like"/>
    <property type="match status" value="1"/>
</dbReference>
<dbReference type="EMBL" id="SLUN01000006">
    <property type="protein sequence ID" value="TCL72364.1"/>
    <property type="molecule type" value="Genomic_DNA"/>
</dbReference>
<dbReference type="GO" id="GO:0045892">
    <property type="term" value="P:negative regulation of DNA-templated transcription"/>
    <property type="evidence" value="ECO:0007669"/>
    <property type="project" value="TreeGrafter"/>
</dbReference>
<evidence type="ECO:0000313" key="8">
    <source>
        <dbReference type="EMBL" id="TCL72364.1"/>
    </source>
</evidence>
<keyword evidence="6" id="KW-0804">Transcription</keyword>
<dbReference type="InterPro" id="IPR043135">
    <property type="entry name" value="Fur_C"/>
</dbReference>
<organism evidence="8 9">
    <name type="scientific">Hydrogenispora ethanolica</name>
    <dbReference type="NCBI Taxonomy" id="1082276"/>
    <lineage>
        <taxon>Bacteria</taxon>
        <taxon>Bacillati</taxon>
        <taxon>Bacillota</taxon>
        <taxon>Hydrogenispora</taxon>
    </lineage>
</organism>
<comment type="caution">
    <text evidence="8">The sequence shown here is derived from an EMBL/GenBank/DDBJ whole genome shotgun (WGS) entry which is preliminary data.</text>
</comment>
<gene>
    <name evidence="8" type="ORF">EDC14_100674</name>
</gene>
<feature type="binding site" evidence="7">
    <location>
        <position position="80"/>
    </location>
    <ligand>
        <name>Zn(2+)</name>
        <dbReference type="ChEBI" id="CHEBI:29105"/>
    </ligand>
</feature>
<keyword evidence="9" id="KW-1185">Reference proteome</keyword>
<accession>A0A4R1S0J0</accession>
<evidence type="ECO:0000256" key="6">
    <source>
        <dbReference type="ARBA" id="ARBA00023163"/>
    </source>
</evidence>
<evidence type="ECO:0000313" key="9">
    <source>
        <dbReference type="Proteomes" id="UP000295008"/>
    </source>
</evidence>
<dbReference type="GO" id="GO:0000976">
    <property type="term" value="F:transcription cis-regulatory region binding"/>
    <property type="evidence" value="ECO:0007669"/>
    <property type="project" value="TreeGrafter"/>
</dbReference>
<proteinExistence type="inferred from homology"/>
<keyword evidence="7" id="KW-0479">Metal-binding</keyword>